<dbReference type="EMBL" id="CP022315">
    <property type="protein sequence ID" value="ASK63620.1"/>
    <property type="molecule type" value="Genomic_DNA"/>
</dbReference>
<proteinExistence type="predicted"/>
<dbReference type="AlphaFoldDB" id="A0A220U698"/>
<name>A0A220U698_9BACI</name>
<sequence>MIVPITGNITYSITLDPTVWIFDDRKVEFDKAFDTVLDQPDEDEDLERTSKRWDRAVSQQHINPPINKSISKLEGEKILKGTYVMPIEVFVNHAEAKADAKTASLIIEGNDDVTISLDQLRNAYLLFAVDGQPLKENGPVHLYHKDGSNRDNPITSIKKIVIN</sequence>
<protein>
    <recommendedName>
        <fullName evidence="3">Peptidyl-prolyl cis-trans isomerase</fullName>
    </recommendedName>
</protein>
<reference evidence="1 2" key="1">
    <citation type="submission" date="2017-07" db="EMBL/GenBank/DDBJ databases">
        <title>Virgibacillus sp. LM2416.</title>
        <authorList>
            <person name="Tak E.J."/>
            <person name="Bae J.-W."/>
        </authorList>
    </citation>
    <scope>NUCLEOTIDE SEQUENCE [LARGE SCALE GENOMIC DNA]</scope>
    <source>
        <strain evidence="1 2">LM2416</strain>
    </source>
</reference>
<accession>A0A220U698</accession>
<dbReference type="OrthoDB" id="2404998at2"/>
<dbReference type="Proteomes" id="UP000198312">
    <property type="component" value="Chromosome"/>
</dbReference>
<organism evidence="1 2">
    <name type="scientific">Virgibacillus phasianinus</name>
    <dbReference type="NCBI Taxonomy" id="2017483"/>
    <lineage>
        <taxon>Bacteria</taxon>
        <taxon>Bacillati</taxon>
        <taxon>Bacillota</taxon>
        <taxon>Bacilli</taxon>
        <taxon>Bacillales</taxon>
        <taxon>Bacillaceae</taxon>
        <taxon>Virgibacillus</taxon>
    </lineage>
</organism>
<dbReference type="RefSeq" id="WP_089062879.1">
    <property type="nucleotide sequence ID" value="NZ_CP022315.1"/>
</dbReference>
<evidence type="ECO:0000313" key="2">
    <source>
        <dbReference type="Proteomes" id="UP000198312"/>
    </source>
</evidence>
<dbReference type="KEGG" id="vil:CFK37_16365"/>
<gene>
    <name evidence="1" type="ORF">CFK37_16365</name>
</gene>
<evidence type="ECO:0000313" key="1">
    <source>
        <dbReference type="EMBL" id="ASK63620.1"/>
    </source>
</evidence>
<keyword evidence="2" id="KW-1185">Reference proteome</keyword>
<evidence type="ECO:0008006" key="3">
    <source>
        <dbReference type="Google" id="ProtNLM"/>
    </source>
</evidence>